<dbReference type="InterPro" id="IPR012827">
    <property type="entry name" value="Hemerythrin_metal-bd"/>
</dbReference>
<dbReference type="InterPro" id="IPR035938">
    <property type="entry name" value="Hemerythrin-like_sf"/>
</dbReference>
<accession>A0A9W6ZLL6</accession>
<name>A0A9W6ZLL6_9STRA</name>
<organism evidence="5 6">
    <name type="scientific">Triparma laevis f. inornata</name>
    <dbReference type="NCBI Taxonomy" id="1714386"/>
    <lineage>
        <taxon>Eukaryota</taxon>
        <taxon>Sar</taxon>
        <taxon>Stramenopiles</taxon>
        <taxon>Ochrophyta</taxon>
        <taxon>Bolidophyceae</taxon>
        <taxon>Parmales</taxon>
        <taxon>Triparmaceae</taxon>
        <taxon>Triparma</taxon>
    </lineage>
</organism>
<reference evidence="6" key="1">
    <citation type="journal article" date="2023" name="Commun. Biol.">
        <title>Genome analysis of Parmales, the sister group of diatoms, reveals the evolutionary specialization of diatoms from phago-mixotrophs to photoautotrophs.</title>
        <authorList>
            <person name="Ban H."/>
            <person name="Sato S."/>
            <person name="Yoshikawa S."/>
            <person name="Yamada K."/>
            <person name="Nakamura Y."/>
            <person name="Ichinomiya M."/>
            <person name="Sato N."/>
            <person name="Blanc-Mathieu R."/>
            <person name="Endo H."/>
            <person name="Kuwata A."/>
            <person name="Ogata H."/>
        </authorList>
    </citation>
    <scope>NUCLEOTIDE SEQUENCE [LARGE SCALE GENOMIC DNA]</scope>
</reference>
<proteinExistence type="inferred from homology"/>
<dbReference type="Proteomes" id="UP001162640">
    <property type="component" value="Unassembled WGS sequence"/>
</dbReference>
<protein>
    <recommendedName>
        <fullName evidence="4">Hemerythrin-like domain-containing protein</fullName>
    </recommendedName>
</protein>
<comment type="caution">
    <text evidence="5">The sequence shown here is derived from an EMBL/GenBank/DDBJ whole genome shotgun (WGS) entry which is preliminary data.</text>
</comment>
<comment type="similarity">
    <text evidence="1">Belongs to the hemerythrin family.</text>
</comment>
<dbReference type="CDD" id="cd12107">
    <property type="entry name" value="Hemerythrin"/>
    <property type="match status" value="1"/>
</dbReference>
<dbReference type="Gene3D" id="1.20.120.50">
    <property type="entry name" value="Hemerythrin-like"/>
    <property type="match status" value="1"/>
</dbReference>
<evidence type="ECO:0000259" key="4">
    <source>
        <dbReference type="Pfam" id="PF01814"/>
    </source>
</evidence>
<evidence type="ECO:0000313" key="5">
    <source>
        <dbReference type="EMBL" id="GMH53273.1"/>
    </source>
</evidence>
<dbReference type="GO" id="GO:0046872">
    <property type="term" value="F:metal ion binding"/>
    <property type="evidence" value="ECO:0007669"/>
    <property type="project" value="UniProtKB-KW"/>
</dbReference>
<evidence type="ECO:0000256" key="2">
    <source>
        <dbReference type="ARBA" id="ARBA00022723"/>
    </source>
</evidence>
<dbReference type="AlphaFoldDB" id="A0A9W6ZLL6"/>
<evidence type="ECO:0000256" key="3">
    <source>
        <dbReference type="ARBA" id="ARBA00023004"/>
    </source>
</evidence>
<evidence type="ECO:0000256" key="1">
    <source>
        <dbReference type="ARBA" id="ARBA00010587"/>
    </source>
</evidence>
<gene>
    <name evidence="5" type="ORF">TL16_g01413</name>
</gene>
<dbReference type="InterPro" id="IPR012312">
    <property type="entry name" value="Hemerythrin-like"/>
</dbReference>
<dbReference type="SUPFAM" id="SSF47188">
    <property type="entry name" value="Hemerythrin-like"/>
    <property type="match status" value="1"/>
</dbReference>
<feature type="domain" description="Hemerythrin-like" evidence="4">
    <location>
        <begin position="155"/>
        <end position="279"/>
    </location>
</feature>
<keyword evidence="3" id="KW-0408">Iron</keyword>
<evidence type="ECO:0000313" key="6">
    <source>
        <dbReference type="Proteomes" id="UP001162640"/>
    </source>
</evidence>
<dbReference type="EMBL" id="BLQM01000032">
    <property type="protein sequence ID" value="GMH53273.1"/>
    <property type="molecule type" value="Genomic_DNA"/>
</dbReference>
<dbReference type="Pfam" id="PF01814">
    <property type="entry name" value="Hemerythrin"/>
    <property type="match status" value="1"/>
</dbReference>
<sequence length="283" mass="30929">MRRVPAHGAPDGALGRQQAGREEYDLKHVIVGFCGAQNEYPPFPGQLGCGGLVLFSPGGRIAVPKTPSYNQIGLKAWFTADCAIATLCDEDDEGDDEEDVKHRLYRNMNELRLDLQNGGVGVIAAKEEAQSKNPTSTSVIEKEKKKALGSVPRVGHDLMDEEHEHCAALFQQLEREPSVEVFEALVREMQEHFEHEEQLLKQTGFGSASPAGLSPLITHSQDHKRIITTANAMLEAARAAARVKGKGGDFASVLRGGAKELAELFVAHATQHDSRYVEYLATF</sequence>
<keyword evidence="2" id="KW-0479">Metal-binding</keyword>